<name>A0ABN9UNC7_9DINO</name>
<feature type="chain" id="PRO_5045119545" description="Spermidine synthase" evidence="1">
    <location>
        <begin position="17"/>
        <end position="263"/>
    </location>
</feature>
<gene>
    <name evidence="2" type="ORF">PCOR1329_LOCUS50099</name>
</gene>
<sequence length="263" mass="26248">MVSVALAALSALGAPALRTGAGAGERTAERLRVLCIGLGAGVMPSFLSHHVPLCDVDAVELEPAVVAAALGPLGFREGPGLRAITGDGAAFALEAVSAAGASVGGLYDAVLIDAFDAAGDTPAPLWSGDGGVCQALAQGLLRADGVLAVNLLESVDVASRLGAYRRALAACGRDAGPGFSVRTSEWEVRARGAGAQGGEGEFDVVRVEGGAGNYIAVQACGGLAGATLEELQGRLTEGARGAQEATGCPFDIAELAVRGLRQW</sequence>
<dbReference type="SUPFAM" id="SSF53335">
    <property type="entry name" value="S-adenosyl-L-methionine-dependent methyltransferases"/>
    <property type="match status" value="1"/>
</dbReference>
<evidence type="ECO:0000313" key="3">
    <source>
        <dbReference type="Proteomes" id="UP001189429"/>
    </source>
</evidence>
<reference evidence="2" key="1">
    <citation type="submission" date="2023-10" db="EMBL/GenBank/DDBJ databases">
        <authorList>
            <person name="Chen Y."/>
            <person name="Shah S."/>
            <person name="Dougan E. K."/>
            <person name="Thang M."/>
            <person name="Chan C."/>
        </authorList>
    </citation>
    <scope>NUCLEOTIDE SEQUENCE [LARGE SCALE GENOMIC DNA]</scope>
</reference>
<proteinExistence type="predicted"/>
<evidence type="ECO:0000256" key="1">
    <source>
        <dbReference type="SAM" id="SignalP"/>
    </source>
</evidence>
<dbReference type="InterPro" id="IPR029063">
    <property type="entry name" value="SAM-dependent_MTases_sf"/>
</dbReference>
<keyword evidence="1" id="KW-0732">Signal</keyword>
<organism evidence="2 3">
    <name type="scientific">Prorocentrum cordatum</name>
    <dbReference type="NCBI Taxonomy" id="2364126"/>
    <lineage>
        <taxon>Eukaryota</taxon>
        <taxon>Sar</taxon>
        <taxon>Alveolata</taxon>
        <taxon>Dinophyceae</taxon>
        <taxon>Prorocentrales</taxon>
        <taxon>Prorocentraceae</taxon>
        <taxon>Prorocentrum</taxon>
    </lineage>
</organism>
<comment type="caution">
    <text evidence="2">The sequence shown here is derived from an EMBL/GenBank/DDBJ whole genome shotgun (WGS) entry which is preliminary data.</text>
</comment>
<protein>
    <recommendedName>
        <fullName evidence="4">Spermidine synthase</fullName>
    </recommendedName>
</protein>
<dbReference type="Gene3D" id="3.40.50.150">
    <property type="entry name" value="Vaccinia Virus protein VP39"/>
    <property type="match status" value="1"/>
</dbReference>
<dbReference type="EMBL" id="CAUYUJ010016060">
    <property type="protein sequence ID" value="CAK0861427.1"/>
    <property type="molecule type" value="Genomic_DNA"/>
</dbReference>
<dbReference type="Proteomes" id="UP001189429">
    <property type="component" value="Unassembled WGS sequence"/>
</dbReference>
<evidence type="ECO:0000313" key="2">
    <source>
        <dbReference type="EMBL" id="CAK0861427.1"/>
    </source>
</evidence>
<keyword evidence="3" id="KW-1185">Reference proteome</keyword>
<accession>A0ABN9UNC7</accession>
<feature type="signal peptide" evidence="1">
    <location>
        <begin position="1"/>
        <end position="16"/>
    </location>
</feature>
<evidence type="ECO:0008006" key="4">
    <source>
        <dbReference type="Google" id="ProtNLM"/>
    </source>
</evidence>